<evidence type="ECO:0000256" key="1">
    <source>
        <dbReference type="SAM" id="MobiDB-lite"/>
    </source>
</evidence>
<feature type="chain" id="PRO_5027673648" evidence="2">
    <location>
        <begin position="20"/>
        <end position="245"/>
    </location>
</feature>
<feature type="region of interest" description="Disordered" evidence="1">
    <location>
        <begin position="210"/>
        <end position="245"/>
    </location>
</feature>
<name>A0A6P8B5S5_PYRGI</name>
<reference evidence="3 4" key="1">
    <citation type="journal article" date="2019" name="Mol. Biol. Evol.">
        <title>Blast fungal genomes show frequent chromosomal changes, gene gains and losses, and effector gene turnover.</title>
        <authorList>
            <person name="Gomez Luciano L.B."/>
            <person name="Jason Tsai I."/>
            <person name="Chuma I."/>
            <person name="Tosa Y."/>
            <person name="Chen Y.H."/>
            <person name="Li J.Y."/>
            <person name="Li M.Y."/>
            <person name="Jade Lu M.Y."/>
            <person name="Nakayashiki H."/>
            <person name="Li W.H."/>
        </authorList>
    </citation>
    <scope>NUCLEOTIDE SEQUENCE [LARGE SCALE GENOMIC DNA]</scope>
    <source>
        <strain evidence="3 4">NI907</strain>
    </source>
</reference>
<organism evidence="3 4">
    <name type="scientific">Pyricularia grisea</name>
    <name type="common">Crabgrass-specific blast fungus</name>
    <name type="synonym">Magnaporthe grisea</name>
    <dbReference type="NCBI Taxonomy" id="148305"/>
    <lineage>
        <taxon>Eukaryota</taxon>
        <taxon>Fungi</taxon>
        <taxon>Dikarya</taxon>
        <taxon>Ascomycota</taxon>
        <taxon>Pezizomycotina</taxon>
        <taxon>Sordariomycetes</taxon>
        <taxon>Sordariomycetidae</taxon>
        <taxon>Magnaporthales</taxon>
        <taxon>Pyriculariaceae</taxon>
        <taxon>Pyricularia</taxon>
    </lineage>
</organism>
<dbReference type="GeneID" id="41960254"/>
<sequence>MLLGSFILILALSASSAVAAGEAPGNPEDIPKNKVQETPETPFGITFTTRESANAFLKEHFPRDVVVVYFITLVDRGHRDYRPHMGDMEEEVLKRFRNRNVKKPGKLWMTEDRMKLATRMKEVIQHGLGDIPPDTIVKGDDLTRVLNAPWKRVEGWIALRAGNQEYPTVTWSPDFVPYEEEFQAIRDLCRFVNNCVRKAIGKDLKERPTPLIPVTAPGPHSKPGRIPKARGSSIARPDCWLGPAH</sequence>
<proteinExistence type="predicted"/>
<dbReference type="AlphaFoldDB" id="A0A6P8B5S5"/>
<evidence type="ECO:0000256" key="2">
    <source>
        <dbReference type="SAM" id="SignalP"/>
    </source>
</evidence>
<dbReference type="RefSeq" id="XP_030982581.1">
    <property type="nucleotide sequence ID" value="XM_031125345.1"/>
</dbReference>
<accession>A0A6P8B5S5</accession>
<keyword evidence="3" id="KW-1185">Reference proteome</keyword>
<evidence type="ECO:0000313" key="4">
    <source>
        <dbReference type="RefSeq" id="XP_030982581.1"/>
    </source>
</evidence>
<evidence type="ECO:0000313" key="3">
    <source>
        <dbReference type="Proteomes" id="UP000515153"/>
    </source>
</evidence>
<reference evidence="4" key="2">
    <citation type="submission" date="2019-10" db="EMBL/GenBank/DDBJ databases">
        <authorList>
            <consortium name="NCBI Genome Project"/>
        </authorList>
    </citation>
    <scope>NUCLEOTIDE SEQUENCE</scope>
    <source>
        <strain evidence="4">NI907</strain>
    </source>
</reference>
<dbReference type="Proteomes" id="UP000515153">
    <property type="component" value="Chromosome I"/>
</dbReference>
<protein>
    <submittedName>
        <fullName evidence="4">Uncharacterized protein</fullName>
    </submittedName>
</protein>
<reference evidence="4" key="3">
    <citation type="submission" date="2025-08" db="UniProtKB">
        <authorList>
            <consortium name="RefSeq"/>
        </authorList>
    </citation>
    <scope>IDENTIFICATION</scope>
    <source>
        <strain evidence="4">NI907</strain>
    </source>
</reference>
<keyword evidence="2" id="KW-0732">Signal</keyword>
<dbReference type="KEGG" id="pgri:PgNI_05312"/>
<gene>
    <name evidence="4" type="ORF">PgNI_05312</name>
</gene>
<feature type="signal peptide" evidence="2">
    <location>
        <begin position="1"/>
        <end position="19"/>
    </location>
</feature>